<feature type="transmembrane region" description="Helical" evidence="1">
    <location>
        <begin position="517"/>
        <end position="535"/>
    </location>
</feature>
<dbReference type="SUPFAM" id="SSF56601">
    <property type="entry name" value="beta-lactamase/transpeptidase-like"/>
    <property type="match status" value="1"/>
</dbReference>
<name>A0ABS4RDF6_9BACI</name>
<feature type="transmembrane region" description="Helical" evidence="1">
    <location>
        <begin position="555"/>
        <end position="572"/>
    </location>
</feature>
<comment type="caution">
    <text evidence="3">The sequence shown here is derived from an EMBL/GenBank/DDBJ whole genome shotgun (WGS) entry which is preliminary data.</text>
</comment>
<dbReference type="RefSeq" id="WP_066400664.1">
    <property type="nucleotide sequence ID" value="NZ_JAGIKZ010000006.1"/>
</dbReference>
<dbReference type="EMBL" id="JAGIKZ010000006">
    <property type="protein sequence ID" value="MBP2240928.1"/>
    <property type="molecule type" value="Genomic_DNA"/>
</dbReference>
<evidence type="ECO:0000256" key="1">
    <source>
        <dbReference type="SAM" id="Phobius"/>
    </source>
</evidence>
<proteinExistence type="predicted"/>
<feature type="transmembrane region" description="Helical" evidence="1">
    <location>
        <begin position="584"/>
        <end position="602"/>
    </location>
</feature>
<keyword evidence="4" id="KW-1185">Reference proteome</keyword>
<dbReference type="InterPro" id="IPR001466">
    <property type="entry name" value="Beta-lactam-related"/>
</dbReference>
<sequence>MNNQNNKRFNIFICLFLIYILFGYATKPVFSATEQQRLENKLIDFMTKHENTAAGVATIAVSEDEIIYKMKGYADIEKQTRVDEETVFEWGSVSKILIWISVLQLVEDEKLALEMDIKTYLPHDFRLKTSFDTPVTLQHLMNHTAGFDDSYTDLMIYHPTKIPSLREALEAADIKQVFPPGQFVAYSNYGASLAAYIVEEVSGLDYREYIQKHIFDPLHMTKTAIDPEQNDNQWVKEQRQKVQGYTEDLQLIEPNHYVIPMYPSGGVMGVASDLQKLLQALLAEDGTPLFKHHNTIDFLFKPSLYYPESSIPRIANGLFFLPSASEQVFGHGGNTISFSSSIYLDRVERIGVLVLTNMANESTFTLRIPEIIFGNYTHIGNHTNLENSSEWNGIYEPARVPRHGFSKVYGLFLRSKAKQTGSHDLMMNDFYYSQAEPNIYITEDDFSGYALDVYSKHPETKKILSSVHTDLLYVPFYKHFLEWGLMILGVFSALFSFGFMIVTVFKKLRKKQQSKLHVIQHLLNVFMFINVIWIGYKTLSMTTYSSLTPFLTANIFYMAISFVISGYLLFLLKNKKTYKYQTSIRIMTLISTIILCVNILYWDFYF</sequence>
<keyword evidence="1" id="KW-0472">Membrane</keyword>
<dbReference type="Gene3D" id="3.40.710.10">
    <property type="entry name" value="DD-peptidase/beta-lactamase superfamily"/>
    <property type="match status" value="1"/>
</dbReference>
<evidence type="ECO:0000313" key="3">
    <source>
        <dbReference type="EMBL" id="MBP2240928.1"/>
    </source>
</evidence>
<dbReference type="Pfam" id="PF00144">
    <property type="entry name" value="Beta-lactamase"/>
    <property type="match status" value="1"/>
</dbReference>
<dbReference type="InterPro" id="IPR050491">
    <property type="entry name" value="AmpC-like"/>
</dbReference>
<reference evidence="3 4" key="1">
    <citation type="submission" date="2021-03" db="EMBL/GenBank/DDBJ databases">
        <title>Genomic Encyclopedia of Type Strains, Phase IV (KMG-IV): sequencing the most valuable type-strain genomes for metagenomic binning, comparative biology and taxonomic classification.</title>
        <authorList>
            <person name="Goeker M."/>
        </authorList>
    </citation>
    <scope>NUCLEOTIDE SEQUENCE [LARGE SCALE GENOMIC DNA]</scope>
    <source>
        <strain evidence="3 4">DSM 26675</strain>
    </source>
</reference>
<feature type="transmembrane region" description="Helical" evidence="1">
    <location>
        <begin position="483"/>
        <end position="505"/>
    </location>
</feature>
<keyword evidence="1" id="KW-1133">Transmembrane helix</keyword>
<dbReference type="PANTHER" id="PTHR46825:SF9">
    <property type="entry name" value="BETA-LACTAMASE-RELATED DOMAIN-CONTAINING PROTEIN"/>
    <property type="match status" value="1"/>
</dbReference>
<gene>
    <name evidence="3" type="ORF">J2Z40_001488</name>
</gene>
<evidence type="ECO:0000259" key="2">
    <source>
        <dbReference type="Pfam" id="PF00144"/>
    </source>
</evidence>
<keyword evidence="1" id="KW-0812">Transmembrane</keyword>
<feature type="domain" description="Beta-lactamase-related" evidence="2">
    <location>
        <begin position="50"/>
        <end position="361"/>
    </location>
</feature>
<evidence type="ECO:0000313" key="4">
    <source>
        <dbReference type="Proteomes" id="UP001519293"/>
    </source>
</evidence>
<dbReference type="PANTHER" id="PTHR46825">
    <property type="entry name" value="D-ALANYL-D-ALANINE-CARBOXYPEPTIDASE/ENDOPEPTIDASE AMPH"/>
    <property type="match status" value="1"/>
</dbReference>
<protein>
    <submittedName>
        <fullName evidence="3">CubicO group peptidase (Beta-lactamase class C family)</fullName>
    </submittedName>
</protein>
<organism evidence="3 4">
    <name type="scientific">Cytobacillus eiseniae</name>
    <dbReference type="NCBI Taxonomy" id="762947"/>
    <lineage>
        <taxon>Bacteria</taxon>
        <taxon>Bacillati</taxon>
        <taxon>Bacillota</taxon>
        <taxon>Bacilli</taxon>
        <taxon>Bacillales</taxon>
        <taxon>Bacillaceae</taxon>
        <taxon>Cytobacillus</taxon>
    </lineage>
</organism>
<dbReference type="Proteomes" id="UP001519293">
    <property type="component" value="Unassembled WGS sequence"/>
</dbReference>
<dbReference type="InterPro" id="IPR012338">
    <property type="entry name" value="Beta-lactam/transpept-like"/>
</dbReference>
<accession>A0ABS4RDF6</accession>